<gene>
    <name evidence="1" type="ORF">GCM10011588_29050</name>
</gene>
<dbReference type="RefSeq" id="WP_189094269.1">
    <property type="nucleotide sequence ID" value="NZ_BMMH01000005.1"/>
</dbReference>
<protein>
    <submittedName>
        <fullName evidence="1">Uncharacterized protein</fullName>
    </submittedName>
</protein>
<keyword evidence="2" id="KW-1185">Reference proteome</keyword>
<reference evidence="1" key="1">
    <citation type="journal article" date="2014" name="Int. J. Syst. Evol. Microbiol.">
        <title>Complete genome sequence of Corynebacterium casei LMG S-19264T (=DSM 44701T), isolated from a smear-ripened cheese.</title>
        <authorList>
            <consortium name="US DOE Joint Genome Institute (JGI-PGF)"/>
            <person name="Walter F."/>
            <person name="Albersmeier A."/>
            <person name="Kalinowski J."/>
            <person name="Ruckert C."/>
        </authorList>
    </citation>
    <scope>NUCLEOTIDE SEQUENCE</scope>
    <source>
        <strain evidence="1">CGMCC 4.3508</strain>
    </source>
</reference>
<reference evidence="1" key="2">
    <citation type="submission" date="2020-09" db="EMBL/GenBank/DDBJ databases">
        <authorList>
            <person name="Sun Q."/>
            <person name="Zhou Y."/>
        </authorList>
    </citation>
    <scope>NUCLEOTIDE SEQUENCE</scope>
    <source>
        <strain evidence="1">CGMCC 4.3508</strain>
    </source>
</reference>
<name>A0A917VTK1_9NOCA</name>
<organism evidence="1 2">
    <name type="scientific">Nocardia jinanensis</name>
    <dbReference type="NCBI Taxonomy" id="382504"/>
    <lineage>
        <taxon>Bacteria</taxon>
        <taxon>Bacillati</taxon>
        <taxon>Actinomycetota</taxon>
        <taxon>Actinomycetes</taxon>
        <taxon>Mycobacteriales</taxon>
        <taxon>Nocardiaceae</taxon>
        <taxon>Nocardia</taxon>
    </lineage>
</organism>
<evidence type="ECO:0000313" key="1">
    <source>
        <dbReference type="EMBL" id="GGL12801.1"/>
    </source>
</evidence>
<dbReference type="Proteomes" id="UP000638263">
    <property type="component" value="Unassembled WGS sequence"/>
</dbReference>
<accession>A0A917VTK1</accession>
<proteinExistence type="predicted"/>
<dbReference type="EMBL" id="BMMH01000005">
    <property type="protein sequence ID" value="GGL12801.1"/>
    <property type="molecule type" value="Genomic_DNA"/>
</dbReference>
<sequence length="144" mass="15747">MLVIAGTTLAEQVRAEASHGCSPVFFHHVVRAFERLVETLNRGARPQPSNVAEQLCTHLMITQARELACVAGEVYVTGLPISGYDYNFPRLYDTLLPDDEHDHLVEMGEALAAGEAAFSFIALADLMSREAMNAFFATFGTENA</sequence>
<dbReference type="AlphaFoldDB" id="A0A917VTK1"/>
<comment type="caution">
    <text evidence="1">The sequence shown here is derived from an EMBL/GenBank/DDBJ whole genome shotgun (WGS) entry which is preliminary data.</text>
</comment>
<evidence type="ECO:0000313" key="2">
    <source>
        <dbReference type="Proteomes" id="UP000638263"/>
    </source>
</evidence>